<dbReference type="GO" id="GO:0045936">
    <property type="term" value="P:negative regulation of phosphate metabolic process"/>
    <property type="evidence" value="ECO:0007669"/>
    <property type="project" value="InterPro"/>
</dbReference>
<accession>A0A2S5A0Z8</accession>
<dbReference type="GO" id="GO:0006817">
    <property type="term" value="P:phosphate ion transport"/>
    <property type="evidence" value="ECO:0007669"/>
    <property type="project" value="UniProtKB-KW"/>
</dbReference>
<keyword evidence="5 8" id="KW-0963">Cytoplasm</keyword>
<evidence type="ECO:0000256" key="8">
    <source>
        <dbReference type="PIRNR" id="PIRNR003107"/>
    </source>
</evidence>
<evidence type="ECO:0000256" key="3">
    <source>
        <dbReference type="ARBA" id="ARBA00011738"/>
    </source>
</evidence>
<dbReference type="InterPro" id="IPR038078">
    <property type="entry name" value="PhoU-like_sf"/>
</dbReference>
<evidence type="ECO:0000256" key="5">
    <source>
        <dbReference type="ARBA" id="ARBA00022490"/>
    </source>
</evidence>
<evidence type="ECO:0000256" key="4">
    <source>
        <dbReference type="ARBA" id="ARBA00022448"/>
    </source>
</evidence>
<feature type="domain" description="PhoU" evidence="9">
    <location>
        <begin position="16"/>
        <end position="103"/>
    </location>
</feature>
<dbReference type="PIRSF" id="PIRSF003107">
    <property type="entry name" value="PhoU"/>
    <property type="match status" value="1"/>
</dbReference>
<comment type="similarity">
    <text evidence="2 8">Belongs to the PhoU family.</text>
</comment>
<dbReference type="SUPFAM" id="SSF109755">
    <property type="entry name" value="PhoU-like"/>
    <property type="match status" value="1"/>
</dbReference>
<dbReference type="Pfam" id="PF01895">
    <property type="entry name" value="PhoU"/>
    <property type="match status" value="2"/>
</dbReference>
<dbReference type="OrthoDB" id="9814256at2"/>
<dbReference type="GO" id="GO:0030643">
    <property type="term" value="P:intracellular phosphate ion homeostasis"/>
    <property type="evidence" value="ECO:0007669"/>
    <property type="project" value="InterPro"/>
</dbReference>
<dbReference type="RefSeq" id="WP_103789716.1">
    <property type="nucleotide sequence ID" value="NZ_PQVF01000009.1"/>
</dbReference>
<keyword evidence="6 8" id="KW-0592">Phosphate transport</keyword>
<feature type="domain" description="PhoU" evidence="9">
    <location>
        <begin position="121"/>
        <end position="205"/>
    </location>
</feature>
<dbReference type="InterPro" id="IPR028366">
    <property type="entry name" value="PhoU"/>
</dbReference>
<evidence type="ECO:0000313" key="11">
    <source>
        <dbReference type="Proteomes" id="UP000236893"/>
    </source>
</evidence>
<dbReference type="EMBL" id="PQVF01000009">
    <property type="protein sequence ID" value="POY35803.1"/>
    <property type="molecule type" value="Genomic_DNA"/>
</dbReference>
<comment type="function">
    <text evidence="7 8">Plays a role in the regulation of phosphate uptake.</text>
</comment>
<dbReference type="Gene3D" id="1.20.58.220">
    <property type="entry name" value="Phosphate transport system protein phou homolog 2, domain 2"/>
    <property type="match status" value="1"/>
</dbReference>
<dbReference type="GO" id="GO:0005737">
    <property type="term" value="C:cytoplasm"/>
    <property type="evidence" value="ECO:0007669"/>
    <property type="project" value="UniProtKB-SubCell"/>
</dbReference>
<dbReference type="PANTHER" id="PTHR42930">
    <property type="entry name" value="PHOSPHATE-SPECIFIC TRANSPORT SYSTEM ACCESSORY PROTEIN PHOU"/>
    <property type="match status" value="1"/>
</dbReference>
<sequence length="231" mass="26592">MTHLEEELQKLFYQMNDMASLVEGQVEKCIASLLEEDKGLAREVIFNEKRVNAYELKIDKDCENIFTLLNPFAQDMRFVFATLKINYNLERIGDNAEGIAHYVLEAEKGFDKQLLEDCRFHEMAETVKLMLNASNRAYAERNAKLARTVFSMDSILDEINKSASSLIAGYIRGNIDNVMQALFLLTIIRKVERIGDHITNIAEEIIFFLEAKVLKHGKKASFIEHYGKEEE</sequence>
<evidence type="ECO:0000256" key="1">
    <source>
        <dbReference type="ARBA" id="ARBA00004496"/>
    </source>
</evidence>
<evidence type="ECO:0000256" key="7">
    <source>
        <dbReference type="ARBA" id="ARBA00056181"/>
    </source>
</evidence>
<keyword evidence="11" id="KW-1185">Reference proteome</keyword>
<evidence type="ECO:0000313" key="10">
    <source>
        <dbReference type="EMBL" id="POY35803.1"/>
    </source>
</evidence>
<dbReference type="InterPro" id="IPR026022">
    <property type="entry name" value="PhoU_dom"/>
</dbReference>
<keyword evidence="4 8" id="KW-0813">Transport</keyword>
<protein>
    <recommendedName>
        <fullName evidence="8">Phosphate-specific transport system accessory protein PhoU</fullName>
    </recommendedName>
</protein>
<dbReference type="Proteomes" id="UP000236893">
    <property type="component" value="Unassembled WGS sequence"/>
</dbReference>
<reference evidence="10 11" key="1">
    <citation type="submission" date="2018-01" db="EMBL/GenBank/DDBJ databases">
        <authorList>
            <person name="Gaut B.S."/>
            <person name="Morton B.R."/>
            <person name="Clegg M.T."/>
            <person name="Duvall M.R."/>
        </authorList>
    </citation>
    <scope>NUCLEOTIDE SEQUENCE [LARGE SCALE GENOMIC DNA]</scope>
    <source>
        <strain evidence="10 11">HR-AV</strain>
    </source>
</reference>
<evidence type="ECO:0000256" key="2">
    <source>
        <dbReference type="ARBA" id="ARBA00008107"/>
    </source>
</evidence>
<proteinExistence type="inferred from homology"/>
<name>A0A2S5A0Z8_9SPHI</name>
<comment type="subunit">
    <text evidence="3 8">Homodimer.</text>
</comment>
<evidence type="ECO:0000256" key="6">
    <source>
        <dbReference type="ARBA" id="ARBA00022592"/>
    </source>
</evidence>
<organism evidence="10 11">
    <name type="scientific">Solitalea longa</name>
    <dbReference type="NCBI Taxonomy" id="2079460"/>
    <lineage>
        <taxon>Bacteria</taxon>
        <taxon>Pseudomonadati</taxon>
        <taxon>Bacteroidota</taxon>
        <taxon>Sphingobacteriia</taxon>
        <taxon>Sphingobacteriales</taxon>
        <taxon>Sphingobacteriaceae</taxon>
        <taxon>Solitalea</taxon>
    </lineage>
</organism>
<dbReference type="NCBIfam" id="TIGR02135">
    <property type="entry name" value="phoU_full"/>
    <property type="match status" value="1"/>
</dbReference>
<dbReference type="PANTHER" id="PTHR42930:SF3">
    <property type="entry name" value="PHOSPHATE-SPECIFIC TRANSPORT SYSTEM ACCESSORY PROTEIN PHOU"/>
    <property type="match status" value="1"/>
</dbReference>
<evidence type="ECO:0000259" key="9">
    <source>
        <dbReference type="Pfam" id="PF01895"/>
    </source>
</evidence>
<dbReference type="AlphaFoldDB" id="A0A2S5A0Z8"/>
<dbReference type="FunFam" id="1.20.58.220:FF:000004">
    <property type="entry name" value="Phosphate-specific transport system accessory protein PhoU"/>
    <property type="match status" value="1"/>
</dbReference>
<comment type="caution">
    <text evidence="10">The sequence shown here is derived from an EMBL/GenBank/DDBJ whole genome shotgun (WGS) entry which is preliminary data.</text>
</comment>
<gene>
    <name evidence="10" type="primary">phoU</name>
    <name evidence="10" type="ORF">C3K47_13710</name>
</gene>
<comment type="subcellular location">
    <subcellularLocation>
        <location evidence="1 8">Cytoplasm</location>
    </subcellularLocation>
</comment>